<dbReference type="PROSITE" id="PS01124">
    <property type="entry name" value="HTH_ARAC_FAMILY_2"/>
    <property type="match status" value="1"/>
</dbReference>
<dbReference type="InterPro" id="IPR037923">
    <property type="entry name" value="HTH-like"/>
</dbReference>
<dbReference type="SUPFAM" id="SSF46689">
    <property type="entry name" value="Homeodomain-like"/>
    <property type="match status" value="1"/>
</dbReference>
<reference evidence="5" key="1">
    <citation type="submission" date="2014-08" db="EMBL/GenBank/DDBJ databases">
        <title>Comparative genomics of the Paenibacillus odorifer group.</title>
        <authorList>
            <person name="den Bakker H.C."/>
            <person name="Tsai Y.-C.Y.-C."/>
            <person name="Martin N."/>
            <person name="Korlach J."/>
            <person name="Wiedmann M."/>
        </authorList>
    </citation>
    <scope>NUCLEOTIDE SEQUENCE [LARGE SCALE GENOMIC DNA]</scope>
    <source>
        <strain evidence="5">DSM 13188</strain>
    </source>
</reference>
<proteinExistence type="predicted"/>
<dbReference type="OrthoDB" id="2547375at2"/>
<feature type="domain" description="HTH araC/xylS-type" evidence="4">
    <location>
        <begin position="185"/>
        <end position="285"/>
    </location>
</feature>
<name>A0A089MKU1_PAEBO</name>
<evidence type="ECO:0000259" key="4">
    <source>
        <dbReference type="PROSITE" id="PS01124"/>
    </source>
</evidence>
<dbReference type="InterPro" id="IPR003313">
    <property type="entry name" value="AraC-bd"/>
</dbReference>
<dbReference type="Gene3D" id="2.60.120.10">
    <property type="entry name" value="Jelly Rolls"/>
    <property type="match status" value="1"/>
</dbReference>
<dbReference type="GO" id="GO:0043565">
    <property type="term" value="F:sequence-specific DNA binding"/>
    <property type="evidence" value="ECO:0007669"/>
    <property type="project" value="InterPro"/>
</dbReference>
<dbReference type="InterPro" id="IPR020449">
    <property type="entry name" value="Tscrpt_reg_AraC-type_HTH"/>
</dbReference>
<evidence type="ECO:0000256" key="2">
    <source>
        <dbReference type="ARBA" id="ARBA00023125"/>
    </source>
</evidence>
<dbReference type="HOGENOM" id="CLU_000445_88_6_9"/>
<dbReference type="AlphaFoldDB" id="A0A089MKU1"/>
<dbReference type="EMBL" id="CP009285">
    <property type="protein sequence ID" value="AIQ57174.1"/>
    <property type="molecule type" value="Genomic_DNA"/>
</dbReference>
<dbReference type="GO" id="GO:0003700">
    <property type="term" value="F:DNA-binding transcription factor activity"/>
    <property type="evidence" value="ECO:0007669"/>
    <property type="project" value="InterPro"/>
</dbReference>
<evidence type="ECO:0000313" key="5">
    <source>
        <dbReference type="EMBL" id="AIQ57174.1"/>
    </source>
</evidence>
<dbReference type="PANTHER" id="PTHR43280">
    <property type="entry name" value="ARAC-FAMILY TRANSCRIPTIONAL REGULATOR"/>
    <property type="match status" value="1"/>
</dbReference>
<dbReference type="Pfam" id="PF12833">
    <property type="entry name" value="HTH_18"/>
    <property type="match status" value="1"/>
</dbReference>
<dbReference type="InterPro" id="IPR009057">
    <property type="entry name" value="Homeodomain-like_sf"/>
</dbReference>
<evidence type="ECO:0000256" key="3">
    <source>
        <dbReference type="ARBA" id="ARBA00023163"/>
    </source>
</evidence>
<dbReference type="Gene3D" id="1.10.10.60">
    <property type="entry name" value="Homeodomain-like"/>
    <property type="match status" value="2"/>
</dbReference>
<dbReference type="InterPro" id="IPR014710">
    <property type="entry name" value="RmlC-like_jellyroll"/>
</dbReference>
<dbReference type="KEGG" id="pbd:PBOR_09700"/>
<dbReference type="PANTHER" id="PTHR43280:SF28">
    <property type="entry name" value="HTH-TYPE TRANSCRIPTIONAL ACTIVATOR RHAS"/>
    <property type="match status" value="1"/>
</dbReference>
<keyword evidence="1" id="KW-0805">Transcription regulation</keyword>
<dbReference type="PRINTS" id="PR00032">
    <property type="entry name" value="HTHARAC"/>
</dbReference>
<protein>
    <submittedName>
        <fullName evidence="5">AraC family transcriptional regulator</fullName>
    </submittedName>
</protein>
<dbReference type="InterPro" id="IPR018060">
    <property type="entry name" value="HTH_AraC"/>
</dbReference>
<dbReference type="Proteomes" id="UP000029518">
    <property type="component" value="Chromosome"/>
</dbReference>
<dbReference type="SUPFAM" id="SSF51215">
    <property type="entry name" value="Regulatory protein AraC"/>
    <property type="match status" value="1"/>
</dbReference>
<accession>A0A089MKU1</accession>
<keyword evidence="6" id="KW-1185">Reference proteome</keyword>
<evidence type="ECO:0000313" key="6">
    <source>
        <dbReference type="Proteomes" id="UP000029518"/>
    </source>
</evidence>
<dbReference type="SMART" id="SM00342">
    <property type="entry name" value="HTH_ARAC"/>
    <property type="match status" value="1"/>
</dbReference>
<keyword evidence="2" id="KW-0238">DNA-binding</keyword>
<organism evidence="5 6">
    <name type="scientific">Paenibacillus borealis</name>
    <dbReference type="NCBI Taxonomy" id="160799"/>
    <lineage>
        <taxon>Bacteria</taxon>
        <taxon>Bacillati</taxon>
        <taxon>Bacillota</taxon>
        <taxon>Bacilli</taxon>
        <taxon>Bacillales</taxon>
        <taxon>Paenibacillaceae</taxon>
        <taxon>Paenibacillus</taxon>
    </lineage>
</organism>
<dbReference type="Pfam" id="PF02311">
    <property type="entry name" value="AraC_binding"/>
    <property type="match status" value="1"/>
</dbReference>
<sequence length="285" mass="33310">MKFSAIHPYVYLATRYPFAKGQSSSPRICYMSSVYLISGGYGLLLTGGQTLRVSPGMLIHVPPGQLHEWRADAAEPMIHLCCYFDWHPVDREGVFDWACPICYKPEQLKEEMLGPLFPYPLPLSVDVGLLRGWTERFQRFYKAGEFDNEQTFIRNLTIQRHFQEFIDDLLHLLLSGQPIPDRRISSLLEQMEQDLLHDVPKPLEAYYSSLQLSRGHFFELFRKSTGASPVEYMNRFRVNRAKEDLLHSPLSITEIAEKYHFSSLHYFSRLFHRQTGQTPREFRTR</sequence>
<evidence type="ECO:0000256" key="1">
    <source>
        <dbReference type="ARBA" id="ARBA00023015"/>
    </source>
</evidence>
<keyword evidence="3" id="KW-0804">Transcription</keyword>
<gene>
    <name evidence="5" type="ORF">PBOR_09700</name>
</gene>